<gene>
    <name evidence="1" type="ORF">IJ22_48360</name>
</gene>
<reference evidence="2" key="1">
    <citation type="submission" date="2015-12" db="EMBL/GenBank/DDBJ databases">
        <title>Complete genome sequences of two moderately thermophilic Paenibacillus species.</title>
        <authorList>
            <person name="Butler R.III."/>
            <person name="Wang J."/>
            <person name="Stark B.C."/>
            <person name="Pombert J.-F."/>
        </authorList>
    </citation>
    <scope>NUCLEOTIDE SEQUENCE [LARGE SCALE GENOMIC DNA]</scope>
    <source>
        <strain evidence="2">32O-Y</strain>
    </source>
</reference>
<organism evidence="1 2">
    <name type="scientific">Paenibacillus naphthalenovorans</name>
    <dbReference type="NCBI Taxonomy" id="162209"/>
    <lineage>
        <taxon>Bacteria</taxon>
        <taxon>Bacillati</taxon>
        <taxon>Bacillota</taxon>
        <taxon>Bacilli</taxon>
        <taxon>Bacillales</taxon>
        <taxon>Paenibacillaceae</taxon>
        <taxon>Paenibacillus</taxon>
    </lineage>
</organism>
<dbReference type="AlphaFoldDB" id="A0A0U2WII2"/>
<dbReference type="SUPFAM" id="SSF141571">
    <property type="entry name" value="Pentapeptide repeat-like"/>
    <property type="match status" value="1"/>
</dbReference>
<reference evidence="1 2" key="2">
    <citation type="journal article" date="2016" name="Genome Announc.">
        <title>Complete Genome Sequences of Two Interactive Moderate Thermophiles, Paenibacillus napthalenovorans 32O-Y and Paenibacillus sp. 32O-W.</title>
        <authorList>
            <person name="Butler R.R.III."/>
            <person name="Wang J."/>
            <person name="Stark B.C."/>
            <person name="Pombert J.F."/>
        </authorList>
    </citation>
    <scope>NUCLEOTIDE SEQUENCE [LARGE SCALE GENOMIC DNA]</scope>
    <source>
        <strain evidence="1 2">32O-Y</strain>
    </source>
</reference>
<keyword evidence="2" id="KW-1185">Reference proteome</keyword>
<protein>
    <submittedName>
        <fullName evidence="1">Oxetanocin A resistance protein</fullName>
    </submittedName>
</protein>
<dbReference type="InterPro" id="IPR001646">
    <property type="entry name" value="5peptide_repeat"/>
</dbReference>
<accession>A0A0U2WII2</accession>
<proteinExistence type="predicted"/>
<dbReference type="Gene3D" id="2.160.20.80">
    <property type="entry name" value="E3 ubiquitin-protein ligase SopA"/>
    <property type="match status" value="1"/>
</dbReference>
<dbReference type="PANTHER" id="PTHR14136:SF17">
    <property type="entry name" value="BTB_POZ DOMAIN-CONTAINING PROTEIN KCTD9"/>
    <property type="match status" value="1"/>
</dbReference>
<dbReference type="InterPro" id="IPR051082">
    <property type="entry name" value="Pentapeptide-BTB/POZ_domain"/>
</dbReference>
<dbReference type="EMBL" id="CP013652">
    <property type="protein sequence ID" value="ALS25098.1"/>
    <property type="molecule type" value="Genomic_DNA"/>
</dbReference>
<name>A0A0U2WII2_9BACL</name>
<dbReference type="PATRIC" id="fig|162209.4.peg.5105"/>
<dbReference type="Proteomes" id="UP000061660">
    <property type="component" value="Chromosome"/>
</dbReference>
<evidence type="ECO:0000313" key="2">
    <source>
        <dbReference type="Proteomes" id="UP000061660"/>
    </source>
</evidence>
<dbReference type="KEGG" id="pnp:IJ22_48360"/>
<evidence type="ECO:0000313" key="1">
    <source>
        <dbReference type="EMBL" id="ALS25098.1"/>
    </source>
</evidence>
<sequence>MCRRDKWNSIHYDVIWSRIKKNDSMNQMERLPWLFAAGDGQAGQINLGSDFLNSKLQSDCENCFGLCCVALPYTKSADFAFNKEGGVPCRNLCPDHRCSIHEHLRDQGFHGCVSYECFGAGQHVSQEIFKGKDWRKNPELSKEMFAVFPIVQQLHEMLCYLSQALDLEETQPIRNELQSVFDKTLSLTNLNPKDILNLDVPAHREIVNHLLLKTSEFIRKEFIQSNKESKIRKDFIGANLKGANLRGMNLRGALLIASNLRGADLRKVDFIGSDLRDADLSGANLTGSIFLTQAQVNSAKGNKETRLPRYLKVPAHWLKH</sequence>
<dbReference type="PANTHER" id="PTHR14136">
    <property type="entry name" value="BTB_POZ DOMAIN-CONTAINING PROTEIN KCTD9"/>
    <property type="match status" value="1"/>
</dbReference>
<dbReference type="Pfam" id="PF00805">
    <property type="entry name" value="Pentapeptide"/>
    <property type="match status" value="1"/>
</dbReference>
<dbReference type="STRING" id="162209.IJ22_48360"/>